<organism evidence="2 3">
    <name type="scientific">Streptomyces alanosinicus</name>
    <dbReference type="NCBI Taxonomy" id="68171"/>
    <lineage>
        <taxon>Bacteria</taxon>
        <taxon>Bacillati</taxon>
        <taxon>Actinomycetota</taxon>
        <taxon>Actinomycetes</taxon>
        <taxon>Kitasatosporales</taxon>
        <taxon>Streptomycetaceae</taxon>
        <taxon>Streptomyces</taxon>
    </lineage>
</organism>
<protein>
    <recommendedName>
        <fullName evidence="4">Terpene synthase</fullName>
    </recommendedName>
</protein>
<dbReference type="Pfam" id="PF19086">
    <property type="entry name" value="Terpene_syn_C_2"/>
    <property type="match status" value="1"/>
</dbReference>
<dbReference type="AlphaFoldDB" id="A0A918YMS3"/>
<dbReference type="SFLD" id="SFLDS00005">
    <property type="entry name" value="Isoprenoid_Synthase_Type_I"/>
    <property type="match status" value="1"/>
</dbReference>
<reference evidence="2" key="2">
    <citation type="submission" date="2020-09" db="EMBL/GenBank/DDBJ databases">
        <authorList>
            <person name="Sun Q."/>
            <person name="Ohkuma M."/>
        </authorList>
    </citation>
    <scope>NUCLEOTIDE SEQUENCE</scope>
    <source>
        <strain evidence="2">JCM 4714</strain>
    </source>
</reference>
<dbReference type="EMBL" id="BMVG01000016">
    <property type="protein sequence ID" value="GHE08466.1"/>
    <property type="molecule type" value="Genomic_DNA"/>
</dbReference>
<evidence type="ECO:0000313" key="2">
    <source>
        <dbReference type="EMBL" id="GHE08466.1"/>
    </source>
</evidence>
<keyword evidence="1" id="KW-0456">Lyase</keyword>
<name>A0A918YMS3_9ACTN</name>
<evidence type="ECO:0000256" key="1">
    <source>
        <dbReference type="ARBA" id="ARBA00023239"/>
    </source>
</evidence>
<dbReference type="SUPFAM" id="SSF48576">
    <property type="entry name" value="Terpenoid synthases"/>
    <property type="match status" value="1"/>
</dbReference>
<comment type="caution">
    <text evidence="2">The sequence shown here is derived from an EMBL/GenBank/DDBJ whole genome shotgun (WGS) entry which is preliminary data.</text>
</comment>
<gene>
    <name evidence="2" type="ORF">GCM10010339_57010</name>
</gene>
<sequence>MVMPQDIVFPLPFAPDVGADVDGARRRSLDWCRRQGLVTHPVDQERFLRWDIAGLMAAWVPRAAGDRLDLTVDAVVVATFLDDQFDGPLATQPHRVAASCRAFTDVIASGGVAPAGAGPLIGTFAQVWRRLADQASPAWLEETGRHWRWYLNAYAQEAGNRAQRRIPTRTEHFALRRRSGFVYAMLDLSQKAYGFEVPPHLYGDPTVRRMLDITADVVDTLNDVHSVEKEESRGDLHNLVLVIEHELGCDRDASVTEIQRLIHGWCEEFVALEETMRAGRPRCDAAVLAPLAACMRSAMSGYLLWSRACLRYSRLVPPGEPALVTDLLTERWS</sequence>
<evidence type="ECO:0000313" key="3">
    <source>
        <dbReference type="Proteomes" id="UP000655443"/>
    </source>
</evidence>
<keyword evidence="3" id="KW-1185">Reference proteome</keyword>
<reference evidence="2" key="1">
    <citation type="journal article" date="2014" name="Int. J. Syst. Evol. Microbiol.">
        <title>Complete genome sequence of Corynebacterium casei LMG S-19264T (=DSM 44701T), isolated from a smear-ripened cheese.</title>
        <authorList>
            <consortium name="US DOE Joint Genome Institute (JGI-PGF)"/>
            <person name="Walter F."/>
            <person name="Albersmeier A."/>
            <person name="Kalinowski J."/>
            <person name="Ruckert C."/>
        </authorList>
    </citation>
    <scope>NUCLEOTIDE SEQUENCE</scope>
    <source>
        <strain evidence="2">JCM 4714</strain>
    </source>
</reference>
<proteinExistence type="predicted"/>
<dbReference type="Proteomes" id="UP000655443">
    <property type="component" value="Unassembled WGS sequence"/>
</dbReference>
<evidence type="ECO:0008006" key="4">
    <source>
        <dbReference type="Google" id="ProtNLM"/>
    </source>
</evidence>
<dbReference type="GO" id="GO:0010333">
    <property type="term" value="F:terpene synthase activity"/>
    <property type="evidence" value="ECO:0007669"/>
    <property type="project" value="InterPro"/>
</dbReference>
<dbReference type="InterPro" id="IPR008949">
    <property type="entry name" value="Isoprenoid_synthase_dom_sf"/>
</dbReference>
<accession>A0A918YMS3</accession>
<dbReference type="Gene3D" id="1.10.600.10">
    <property type="entry name" value="Farnesyl Diphosphate Synthase"/>
    <property type="match status" value="1"/>
</dbReference>
<dbReference type="InterPro" id="IPR034686">
    <property type="entry name" value="Terpene_cyclase-like_2"/>
</dbReference>
<dbReference type="SFLD" id="SFLDG01020">
    <property type="entry name" value="Terpene_Cyclase_Like_2"/>
    <property type="match status" value="1"/>
</dbReference>